<keyword evidence="8" id="KW-0325">Glycoprotein</keyword>
<dbReference type="InterPro" id="IPR015683">
    <property type="entry name" value="Ionotropic_Glu_rcpt"/>
</dbReference>
<dbReference type="AlphaFoldDB" id="A0A9W6Z9S8"/>
<evidence type="ECO:0000256" key="3">
    <source>
        <dbReference type="ARBA" id="ARBA00022692"/>
    </source>
</evidence>
<evidence type="ECO:0000313" key="15">
    <source>
        <dbReference type="EMBL" id="GMH50174.1"/>
    </source>
</evidence>
<accession>A0A9W6Z9S8</accession>
<dbReference type="SUPFAM" id="SSF53850">
    <property type="entry name" value="Periplasmic binding protein-like II"/>
    <property type="match status" value="1"/>
</dbReference>
<gene>
    <name evidence="15" type="ORF">TL16_g00709</name>
</gene>
<dbReference type="GO" id="GO:0016020">
    <property type="term" value="C:membrane"/>
    <property type="evidence" value="ECO:0007669"/>
    <property type="project" value="UniProtKB-SubCell"/>
</dbReference>
<dbReference type="Gene3D" id="1.10.287.70">
    <property type="match status" value="1"/>
</dbReference>
<proteinExistence type="predicted"/>
<dbReference type="PANTHER" id="PTHR18966">
    <property type="entry name" value="IONOTROPIC GLUTAMATE RECEPTOR"/>
    <property type="match status" value="1"/>
</dbReference>
<feature type="transmembrane region" description="Helical" evidence="12">
    <location>
        <begin position="648"/>
        <end position="670"/>
    </location>
</feature>
<dbReference type="EMBL" id="BLQM01000013">
    <property type="protein sequence ID" value="GMH50174.1"/>
    <property type="molecule type" value="Genomic_DNA"/>
</dbReference>
<evidence type="ECO:0000256" key="5">
    <source>
        <dbReference type="ARBA" id="ARBA00023065"/>
    </source>
</evidence>
<evidence type="ECO:0000256" key="12">
    <source>
        <dbReference type="SAM" id="Phobius"/>
    </source>
</evidence>
<evidence type="ECO:0000256" key="4">
    <source>
        <dbReference type="ARBA" id="ARBA00022989"/>
    </source>
</evidence>
<evidence type="ECO:0000256" key="13">
    <source>
        <dbReference type="SAM" id="SignalP"/>
    </source>
</evidence>
<sequence length="780" mass="86902">MRMHLHVLIPLLLSSPSSSVYTGSPGCSCISSPSWPVNVQDLTGITDTDNTACTLIRNAKGESICMQSDYGVGECKAWDDQTTHSGDCTLTGSARPKWCDEPWCYVDLTSCLTNRTKFTVKSTDLIAGAERSAYFSYETCGGDSSAWEVGFVKDTLEGQELRVGVPLSSYPEAYMEAINTKSISEYHDEHMPVDWDTLDNGYELKGLYADVFKEFATEGGFTMKVTDTSFASQKDSASSWTACVADVAAGVLDVCLGGFWVTKERIDLNVAFATPILMDNFYVMYPTKNNKASLIDLMYAPLMPFSTGLWWGIVSMFFWIAFLYTVADFYTAWDEKNSMLELEIEDEKNEEEEQMMRKMSYHNSKTRFQRFESTLNKEAQVVPKHDADGGEKQKAPFEKRGSMAVVVDTLTHAKEHRGFKRKLAFTHRMVHRAYHSTMEMASGAVVYDGIDGTETTWGLKIIRVTYGLFIVVVLACYTGSMAAMRSSMIIKSPLTSVKDCANSASCSVCVSGVVEPYFKEIYPSLRTVKSGGSGVDVIKELLAGDCSIAVYGDDADFSQFAFGPIEKYDVQEVCTDFSVAPQVEHTVLLSFPVASQYVEAFSRLAVEMNEQGKVHQIRRKHKMLFEELCDEAQEDIDPEAEGFTMEDMAGLFIVAFGMSIIGMFINMHHYRSENIKLRKWEDKARASGAKVVLDGADITRNREASIKRGEKLLQKERMNKHKHGNGFLGLVGASRKKIVFGEREEGSVEKKTSFGGVAEMVVTDKRHSFGAEFGEDTEDL</sequence>
<evidence type="ECO:0000256" key="2">
    <source>
        <dbReference type="ARBA" id="ARBA00022448"/>
    </source>
</evidence>
<dbReference type="InterPro" id="IPR001320">
    <property type="entry name" value="Iontro_rcpt_C"/>
</dbReference>
<evidence type="ECO:0000256" key="7">
    <source>
        <dbReference type="ARBA" id="ARBA00023170"/>
    </source>
</evidence>
<dbReference type="Proteomes" id="UP001162640">
    <property type="component" value="Unassembled WGS sequence"/>
</dbReference>
<evidence type="ECO:0000313" key="16">
    <source>
        <dbReference type="Proteomes" id="UP001162640"/>
    </source>
</evidence>
<evidence type="ECO:0000259" key="14">
    <source>
        <dbReference type="Pfam" id="PF00060"/>
    </source>
</evidence>
<keyword evidence="2" id="KW-0813">Transport</keyword>
<feature type="domain" description="Ionotropic glutamate receptor C-terminal" evidence="14">
    <location>
        <begin position="426"/>
        <end position="656"/>
    </location>
</feature>
<keyword evidence="10" id="KW-0407">Ion channel</keyword>
<evidence type="ECO:0000256" key="9">
    <source>
        <dbReference type="ARBA" id="ARBA00023286"/>
    </source>
</evidence>
<keyword evidence="9" id="KW-1071">Ligand-gated ion channel</keyword>
<keyword evidence="4 12" id="KW-1133">Transmembrane helix</keyword>
<organism evidence="15 16">
    <name type="scientific">Triparma laevis f. inornata</name>
    <dbReference type="NCBI Taxonomy" id="1714386"/>
    <lineage>
        <taxon>Eukaryota</taxon>
        <taxon>Sar</taxon>
        <taxon>Stramenopiles</taxon>
        <taxon>Ochrophyta</taxon>
        <taxon>Bolidophyceae</taxon>
        <taxon>Parmales</taxon>
        <taxon>Triparmaceae</taxon>
        <taxon>Triparma</taxon>
    </lineage>
</organism>
<keyword evidence="13" id="KW-0732">Signal</keyword>
<dbReference type="GO" id="GO:0015276">
    <property type="term" value="F:ligand-gated monoatomic ion channel activity"/>
    <property type="evidence" value="ECO:0007669"/>
    <property type="project" value="InterPro"/>
</dbReference>
<dbReference type="Gene3D" id="3.40.190.10">
    <property type="entry name" value="Periplasmic binding protein-like II"/>
    <property type="match status" value="1"/>
</dbReference>
<comment type="caution">
    <text evidence="15">The sequence shown here is derived from an EMBL/GenBank/DDBJ whole genome shotgun (WGS) entry which is preliminary data.</text>
</comment>
<feature type="chain" id="PRO_5040755056" description="Ionotropic glutamate receptor C-terminal domain-containing protein" evidence="13">
    <location>
        <begin position="20"/>
        <end position="780"/>
    </location>
</feature>
<feature type="coiled-coil region" evidence="11">
    <location>
        <begin position="330"/>
        <end position="357"/>
    </location>
</feature>
<keyword evidence="7" id="KW-0675">Receptor</keyword>
<keyword evidence="3 12" id="KW-0812">Transmembrane</keyword>
<dbReference type="Pfam" id="PF00060">
    <property type="entry name" value="Lig_chan"/>
    <property type="match status" value="1"/>
</dbReference>
<feature type="transmembrane region" description="Helical" evidence="12">
    <location>
        <begin position="464"/>
        <end position="484"/>
    </location>
</feature>
<keyword evidence="5" id="KW-0406">Ion transport</keyword>
<evidence type="ECO:0000256" key="8">
    <source>
        <dbReference type="ARBA" id="ARBA00023180"/>
    </source>
</evidence>
<feature type="transmembrane region" description="Helical" evidence="12">
    <location>
        <begin position="308"/>
        <end position="330"/>
    </location>
</feature>
<keyword evidence="11" id="KW-0175">Coiled coil</keyword>
<evidence type="ECO:0000256" key="10">
    <source>
        <dbReference type="ARBA" id="ARBA00023303"/>
    </source>
</evidence>
<name>A0A9W6Z9S8_9STRA</name>
<evidence type="ECO:0000256" key="11">
    <source>
        <dbReference type="SAM" id="Coils"/>
    </source>
</evidence>
<keyword evidence="6 12" id="KW-0472">Membrane</keyword>
<evidence type="ECO:0000256" key="6">
    <source>
        <dbReference type="ARBA" id="ARBA00023136"/>
    </source>
</evidence>
<protein>
    <recommendedName>
        <fullName evidence="14">Ionotropic glutamate receptor C-terminal domain-containing protein</fullName>
    </recommendedName>
</protein>
<comment type="subcellular location">
    <subcellularLocation>
        <location evidence="1">Membrane</location>
        <topology evidence="1">Multi-pass membrane protein</topology>
    </subcellularLocation>
</comment>
<feature type="signal peptide" evidence="13">
    <location>
        <begin position="1"/>
        <end position="19"/>
    </location>
</feature>
<reference evidence="16" key="1">
    <citation type="journal article" date="2023" name="Commun. Biol.">
        <title>Genome analysis of Parmales, the sister group of diatoms, reveals the evolutionary specialization of diatoms from phago-mixotrophs to photoautotrophs.</title>
        <authorList>
            <person name="Ban H."/>
            <person name="Sato S."/>
            <person name="Yoshikawa S."/>
            <person name="Yamada K."/>
            <person name="Nakamura Y."/>
            <person name="Ichinomiya M."/>
            <person name="Sato N."/>
            <person name="Blanc-Mathieu R."/>
            <person name="Endo H."/>
            <person name="Kuwata A."/>
            <person name="Ogata H."/>
        </authorList>
    </citation>
    <scope>NUCLEOTIDE SEQUENCE [LARGE SCALE GENOMIC DNA]</scope>
</reference>
<evidence type="ECO:0000256" key="1">
    <source>
        <dbReference type="ARBA" id="ARBA00004141"/>
    </source>
</evidence>